<evidence type="ECO:0000313" key="3">
    <source>
        <dbReference type="Proteomes" id="UP001501057"/>
    </source>
</evidence>
<dbReference type="Pfam" id="PF02405">
    <property type="entry name" value="MlaE"/>
    <property type="match status" value="1"/>
</dbReference>
<dbReference type="InterPro" id="IPR030802">
    <property type="entry name" value="Permease_MalE"/>
</dbReference>
<keyword evidence="1" id="KW-0472">Membrane</keyword>
<keyword evidence="1" id="KW-1133">Transmembrane helix</keyword>
<keyword evidence="1" id="KW-0812">Transmembrane</keyword>
<evidence type="ECO:0000256" key="1">
    <source>
        <dbReference type="SAM" id="Phobius"/>
    </source>
</evidence>
<sequence length="294" mass="30682">MVTLEDSRREIAAQSRAKQIEAITSIPKIPGRFLFAVGEQMAFYVAAIANIPLALSKYRTEVIRLMAGIAFGTGALAVVGGTVFVVAFLTGFAGIEVGLQGYNQLGNIGVEALTGFISAYINTRLAAPAIAGIALTATVGAGFTAQLGAMRVSEEIDALEVMSIRTVPYLVSTRIVAGMVAIVPLYAVALLASYATTRAVVTLGFGQSPGAYGHYFDAFLIPSDILISFVKVLFMAAVIMMISCYYGFNASGGPAGVGRAVGSAVRLSLVVVLFTDMMLSFALYGSVDTLNISG</sequence>
<feature type="transmembrane region" description="Helical" evidence="1">
    <location>
        <begin position="125"/>
        <end position="148"/>
    </location>
</feature>
<feature type="transmembrane region" description="Helical" evidence="1">
    <location>
        <begin position="169"/>
        <end position="195"/>
    </location>
</feature>
<evidence type="ECO:0000313" key="2">
    <source>
        <dbReference type="EMBL" id="GAA1750645.1"/>
    </source>
</evidence>
<feature type="transmembrane region" description="Helical" evidence="1">
    <location>
        <begin position="33"/>
        <end position="55"/>
    </location>
</feature>
<dbReference type="RefSeq" id="WP_425545835.1">
    <property type="nucleotide sequence ID" value="NZ_BAAAME010000005.1"/>
</dbReference>
<gene>
    <name evidence="2" type="ORF">GCM10009710_33180</name>
</gene>
<name>A0ABN2K8P8_9ACTN</name>
<reference evidence="2 3" key="1">
    <citation type="journal article" date="2019" name="Int. J. Syst. Evol. Microbiol.">
        <title>The Global Catalogue of Microorganisms (GCM) 10K type strain sequencing project: providing services to taxonomists for standard genome sequencing and annotation.</title>
        <authorList>
            <consortium name="The Broad Institute Genomics Platform"/>
            <consortium name="The Broad Institute Genome Sequencing Center for Infectious Disease"/>
            <person name="Wu L."/>
            <person name="Ma J."/>
        </authorList>
    </citation>
    <scope>NUCLEOTIDE SEQUENCE [LARGE SCALE GENOMIC DNA]</scope>
    <source>
        <strain evidence="2 3">JCM 13518</strain>
    </source>
</reference>
<dbReference type="PANTHER" id="PTHR30188:SF13">
    <property type="entry name" value="CONSERVED HYPOTHETICAL INTEGRAL MEMBRANE PROTEIN YRBE3B"/>
    <property type="match status" value="1"/>
</dbReference>
<feature type="transmembrane region" description="Helical" evidence="1">
    <location>
        <begin position="225"/>
        <end position="248"/>
    </location>
</feature>
<feature type="transmembrane region" description="Helical" evidence="1">
    <location>
        <begin position="67"/>
        <end position="95"/>
    </location>
</feature>
<protein>
    <submittedName>
        <fullName evidence="2">ABC transporter permease</fullName>
    </submittedName>
</protein>
<dbReference type="PANTHER" id="PTHR30188">
    <property type="entry name" value="ABC TRANSPORTER PERMEASE PROTEIN-RELATED"/>
    <property type="match status" value="1"/>
</dbReference>
<dbReference type="Proteomes" id="UP001501057">
    <property type="component" value="Unassembled WGS sequence"/>
</dbReference>
<comment type="caution">
    <text evidence="2">The sequence shown here is derived from an EMBL/GenBank/DDBJ whole genome shotgun (WGS) entry which is preliminary data.</text>
</comment>
<feature type="transmembrane region" description="Helical" evidence="1">
    <location>
        <begin position="260"/>
        <end position="284"/>
    </location>
</feature>
<dbReference type="EMBL" id="BAAAME010000005">
    <property type="protein sequence ID" value="GAA1750645.1"/>
    <property type="molecule type" value="Genomic_DNA"/>
</dbReference>
<organism evidence="2 3">
    <name type="scientific">Aeromicrobium alkaliterrae</name>
    <dbReference type="NCBI Taxonomy" id="302168"/>
    <lineage>
        <taxon>Bacteria</taxon>
        <taxon>Bacillati</taxon>
        <taxon>Actinomycetota</taxon>
        <taxon>Actinomycetes</taxon>
        <taxon>Propionibacteriales</taxon>
        <taxon>Nocardioidaceae</taxon>
        <taxon>Aeromicrobium</taxon>
    </lineage>
</organism>
<keyword evidence="3" id="KW-1185">Reference proteome</keyword>
<accession>A0ABN2K8P8</accession>
<proteinExistence type="predicted"/>